<dbReference type="InterPro" id="IPR044925">
    <property type="entry name" value="His-Me_finger_sf"/>
</dbReference>
<dbReference type="CDD" id="cd00018">
    <property type="entry name" value="AP2"/>
    <property type="match status" value="1"/>
</dbReference>
<evidence type="ECO:0000256" key="3">
    <source>
        <dbReference type="ARBA" id="ARBA00023163"/>
    </source>
</evidence>
<gene>
    <name evidence="6" type="ORF">QJ522_10100</name>
</gene>
<dbReference type="GO" id="GO:0003677">
    <property type="term" value="F:DNA binding"/>
    <property type="evidence" value="ECO:0007669"/>
    <property type="project" value="UniProtKB-KW"/>
</dbReference>
<keyword evidence="2" id="KW-0238">DNA-binding</keyword>
<evidence type="ECO:0000313" key="7">
    <source>
        <dbReference type="Proteomes" id="UP001431776"/>
    </source>
</evidence>
<keyword evidence="3" id="KW-0804">Transcription</keyword>
<dbReference type="EMBL" id="JASCXX010000010">
    <property type="protein sequence ID" value="MDI6449392.1"/>
    <property type="molecule type" value="Genomic_DNA"/>
</dbReference>
<feature type="region of interest" description="Disordered" evidence="4">
    <location>
        <begin position="35"/>
        <end position="87"/>
    </location>
</feature>
<proteinExistence type="predicted"/>
<dbReference type="InterPro" id="IPR001471">
    <property type="entry name" value="AP2/ERF_dom"/>
</dbReference>
<evidence type="ECO:0000256" key="4">
    <source>
        <dbReference type="SAM" id="MobiDB-lite"/>
    </source>
</evidence>
<dbReference type="GO" id="GO:0003700">
    <property type="term" value="F:DNA-binding transcription factor activity"/>
    <property type="evidence" value="ECO:0007669"/>
    <property type="project" value="InterPro"/>
</dbReference>
<feature type="compositionally biased region" description="Basic and acidic residues" evidence="4">
    <location>
        <begin position="55"/>
        <end position="69"/>
    </location>
</feature>
<dbReference type="Proteomes" id="UP001431776">
    <property type="component" value="Unassembled WGS sequence"/>
</dbReference>
<dbReference type="Gene3D" id="3.90.75.20">
    <property type="match status" value="1"/>
</dbReference>
<dbReference type="SUPFAM" id="SSF54171">
    <property type="entry name" value="DNA-binding domain"/>
    <property type="match status" value="1"/>
</dbReference>
<comment type="caution">
    <text evidence="6">The sequence shown here is derived from an EMBL/GenBank/DDBJ whole genome shotgun (WGS) entry which is preliminary data.</text>
</comment>
<evidence type="ECO:0000259" key="5">
    <source>
        <dbReference type="PROSITE" id="PS51032"/>
    </source>
</evidence>
<accession>A0AAW6TUS6</accession>
<keyword evidence="1" id="KW-0805">Transcription regulation</keyword>
<dbReference type="PANTHER" id="PTHR31677:SF196">
    <property type="entry name" value="ETHYLENE-RESPONSIVE TRANSCRIPTION FACTOR ERF109"/>
    <property type="match status" value="1"/>
</dbReference>
<protein>
    <submittedName>
        <fullName evidence="6">AP2 domain-containing protein</fullName>
    </submittedName>
</protein>
<evidence type="ECO:0000313" key="6">
    <source>
        <dbReference type="EMBL" id="MDI6449392.1"/>
    </source>
</evidence>
<dbReference type="Gene3D" id="3.30.730.10">
    <property type="entry name" value="AP2/ERF domain"/>
    <property type="match status" value="1"/>
</dbReference>
<evidence type="ECO:0000256" key="2">
    <source>
        <dbReference type="ARBA" id="ARBA00023125"/>
    </source>
</evidence>
<dbReference type="AlphaFoldDB" id="A0AAW6TUS6"/>
<reference evidence="6" key="1">
    <citation type="submission" date="2023-05" db="EMBL/GenBank/DDBJ databases">
        <title>Anaerotaeda fermentans gen. nov., sp. nov., a novel anaerobic planctomycete of the new family within the order Sedimentisphaerales isolated from Taman Peninsula, Russia.</title>
        <authorList>
            <person name="Khomyakova M.A."/>
            <person name="Merkel A.Y."/>
            <person name="Slobodkin A.I."/>
        </authorList>
    </citation>
    <scope>NUCLEOTIDE SEQUENCE</scope>
    <source>
        <strain evidence="6">M17dextr</strain>
    </source>
</reference>
<dbReference type="RefSeq" id="WP_349244800.1">
    <property type="nucleotide sequence ID" value="NZ_JASCXX010000010.1"/>
</dbReference>
<organism evidence="6 7">
    <name type="scientific">Anaerobaca lacustris</name>
    <dbReference type="NCBI Taxonomy" id="3044600"/>
    <lineage>
        <taxon>Bacteria</taxon>
        <taxon>Pseudomonadati</taxon>
        <taxon>Planctomycetota</taxon>
        <taxon>Phycisphaerae</taxon>
        <taxon>Sedimentisphaerales</taxon>
        <taxon>Anaerobacaceae</taxon>
        <taxon>Anaerobaca</taxon>
    </lineage>
</organism>
<sequence>MHDVPGSSRCARCCYCRDVAGALCCLRNPPVADPRTGRARWPRVRPTDTCGAFAENRDPQPEIDNHSGRDAASAPNHQSSIIPHQSPALPIHTDQYGPYCKIPLTQGHFAKVDPAYYPWLAQFRWHAKTGPHAVYAVRTVQHNGRSRRIFMHRMIMNTPDHLVCDHANHDGLDNRIANLRNCTTAQNNANRRPARGATSRYLGVAYDRRRNKWTAYIKKNGHQKNLGLFDVEEDAARAHDTAARQLHGPYAHLNFPNE</sequence>
<dbReference type="InterPro" id="IPR016177">
    <property type="entry name" value="DNA-bd_dom_sf"/>
</dbReference>
<dbReference type="PANTHER" id="PTHR31677">
    <property type="entry name" value="AP2 DOMAIN CLASS TRANSCRIPTION FACTOR"/>
    <property type="match status" value="1"/>
</dbReference>
<evidence type="ECO:0000256" key="1">
    <source>
        <dbReference type="ARBA" id="ARBA00023015"/>
    </source>
</evidence>
<dbReference type="SUPFAM" id="SSF54060">
    <property type="entry name" value="His-Me finger endonucleases"/>
    <property type="match status" value="1"/>
</dbReference>
<dbReference type="PROSITE" id="PS51032">
    <property type="entry name" value="AP2_ERF"/>
    <property type="match status" value="1"/>
</dbReference>
<name>A0AAW6TUS6_9BACT</name>
<feature type="domain" description="AP2/ERF" evidence="5">
    <location>
        <begin position="200"/>
        <end position="256"/>
    </location>
</feature>
<dbReference type="InterPro" id="IPR036955">
    <property type="entry name" value="AP2/ERF_dom_sf"/>
</dbReference>
<keyword evidence="7" id="KW-1185">Reference proteome</keyword>
<dbReference type="SMART" id="SM00380">
    <property type="entry name" value="AP2"/>
    <property type="match status" value="1"/>
</dbReference>